<dbReference type="PRINTS" id="PR00454">
    <property type="entry name" value="ETSDOMAIN"/>
</dbReference>
<feature type="domain" description="ETS" evidence="16">
    <location>
        <begin position="23"/>
        <end position="103"/>
    </location>
</feature>
<dbReference type="Pfam" id="PF00505">
    <property type="entry name" value="HMG_box"/>
    <property type="match status" value="1"/>
</dbReference>
<dbReference type="Pfam" id="PF00178">
    <property type="entry name" value="Ets"/>
    <property type="match status" value="1"/>
</dbReference>
<dbReference type="InterPro" id="IPR009071">
    <property type="entry name" value="HMG_box_dom"/>
</dbReference>
<dbReference type="PROSITE" id="PS00346">
    <property type="entry name" value="ETS_DOMAIN_2"/>
    <property type="match status" value="1"/>
</dbReference>
<feature type="compositionally biased region" description="Pro residues" evidence="15">
    <location>
        <begin position="1794"/>
        <end position="1803"/>
    </location>
</feature>
<feature type="compositionally biased region" description="Basic residues" evidence="15">
    <location>
        <begin position="375"/>
        <end position="409"/>
    </location>
</feature>
<keyword evidence="6 13" id="KW-0238">DNA-binding</keyword>
<feature type="compositionally biased region" description="Polar residues" evidence="15">
    <location>
        <begin position="713"/>
        <end position="726"/>
    </location>
</feature>
<feature type="compositionally biased region" description="Acidic residues" evidence="15">
    <location>
        <begin position="505"/>
        <end position="530"/>
    </location>
</feature>
<reference evidence="18 19" key="1">
    <citation type="submission" date="2017-12" db="EMBL/GenBank/DDBJ databases">
        <title>Integrating genomic resources of turbot (Scophthalmus maximus) in depth evaluation of genetic and physical mapping variation across individuals.</title>
        <authorList>
            <person name="Martinez P."/>
        </authorList>
    </citation>
    <scope>NUCLEOTIDE SEQUENCE [LARGE SCALE GENOMIC DNA]</scope>
</reference>
<dbReference type="InterPro" id="IPR036910">
    <property type="entry name" value="HMG_box_dom_sf"/>
</dbReference>
<dbReference type="Gene3D" id="1.10.10.10">
    <property type="entry name" value="Winged helix-like DNA-binding domain superfamily/Winged helix DNA-binding domain"/>
    <property type="match status" value="1"/>
</dbReference>
<dbReference type="InterPro" id="IPR000418">
    <property type="entry name" value="Ets_dom"/>
</dbReference>
<feature type="compositionally biased region" description="Low complexity" evidence="15">
    <location>
        <begin position="3081"/>
        <end position="3094"/>
    </location>
</feature>
<comment type="subcellular location">
    <subcellularLocation>
        <location evidence="1 14">Nucleus</location>
    </subcellularLocation>
</comment>
<feature type="compositionally biased region" description="Basic and acidic residues" evidence="15">
    <location>
        <begin position="642"/>
        <end position="673"/>
    </location>
</feature>
<feature type="region of interest" description="Disordered" evidence="15">
    <location>
        <begin position="1299"/>
        <end position="1355"/>
    </location>
</feature>
<evidence type="ECO:0000313" key="19">
    <source>
        <dbReference type="Proteomes" id="UP000246464"/>
    </source>
</evidence>
<dbReference type="InterPro" id="IPR058607">
    <property type="entry name" value="HMG-box_Cic-like"/>
</dbReference>
<evidence type="ECO:0000256" key="15">
    <source>
        <dbReference type="SAM" id="MobiDB-lite"/>
    </source>
</evidence>
<name>A0A2U9AXF9_SCOMX</name>
<feature type="compositionally biased region" description="Low complexity" evidence="15">
    <location>
        <begin position="1214"/>
        <end position="1241"/>
    </location>
</feature>
<evidence type="ECO:0000256" key="10">
    <source>
        <dbReference type="ARBA" id="ARBA00064662"/>
    </source>
</evidence>
<dbReference type="SUPFAM" id="SSF47095">
    <property type="entry name" value="HMG-box"/>
    <property type="match status" value="1"/>
</dbReference>
<feature type="compositionally biased region" description="Polar residues" evidence="15">
    <location>
        <begin position="1153"/>
        <end position="1169"/>
    </location>
</feature>
<dbReference type="EMBL" id="CP026243">
    <property type="protein sequence ID" value="AWO96344.1"/>
    <property type="molecule type" value="Genomic_DNA"/>
</dbReference>
<evidence type="ECO:0000256" key="11">
    <source>
        <dbReference type="ARBA" id="ARBA00065636"/>
    </source>
</evidence>
<protein>
    <recommendedName>
        <fullName evidence="12">Protein capicua homolog</fullName>
    </recommendedName>
</protein>
<dbReference type="InterPro" id="IPR032147">
    <property type="entry name" value="Cic_dom"/>
</dbReference>
<feature type="region of interest" description="Disordered" evidence="15">
    <location>
        <begin position="2045"/>
        <end position="2199"/>
    </location>
</feature>
<dbReference type="Pfam" id="PF16090">
    <property type="entry name" value="DUF4819"/>
    <property type="match status" value="1"/>
</dbReference>
<dbReference type="SUPFAM" id="SSF46785">
    <property type="entry name" value="Winged helix' DNA-binding domain"/>
    <property type="match status" value="1"/>
</dbReference>
<dbReference type="FunFam" id="1.10.10.10:FF:000059">
    <property type="entry name" value="ETS translocation variant 3"/>
    <property type="match status" value="1"/>
</dbReference>
<dbReference type="InterPro" id="IPR058606">
    <property type="entry name" value="HTH_Cic_C"/>
</dbReference>
<dbReference type="InterPro" id="IPR036390">
    <property type="entry name" value="WH_DNA-bd_sf"/>
</dbReference>
<dbReference type="SMART" id="SM00413">
    <property type="entry name" value="ETS"/>
    <property type="match status" value="1"/>
</dbReference>
<feature type="region of interest" description="Disordered" evidence="15">
    <location>
        <begin position="1520"/>
        <end position="1584"/>
    </location>
</feature>
<feature type="compositionally biased region" description="Basic and acidic residues" evidence="15">
    <location>
        <begin position="1324"/>
        <end position="1352"/>
    </location>
</feature>
<feature type="region of interest" description="Disordered" evidence="15">
    <location>
        <begin position="2891"/>
        <end position="2959"/>
    </location>
</feature>
<feature type="region of interest" description="Disordered" evidence="15">
    <location>
        <begin position="1776"/>
        <end position="1873"/>
    </location>
</feature>
<comment type="subunit">
    <text evidence="11">Interacts with ATXN1.</text>
</comment>
<evidence type="ECO:0000256" key="12">
    <source>
        <dbReference type="ARBA" id="ARBA00074291"/>
    </source>
</evidence>
<feature type="compositionally biased region" description="Basic and acidic residues" evidence="15">
    <location>
        <begin position="1857"/>
        <end position="1873"/>
    </location>
</feature>
<proteinExistence type="inferred from homology"/>
<dbReference type="CDD" id="cd21990">
    <property type="entry name" value="HMG-box_CIC-like"/>
    <property type="match status" value="1"/>
</dbReference>
<dbReference type="PANTHER" id="PTHR13059">
    <property type="entry name" value="HMG-BOX TRANSCRIPTION FACTOR BBX"/>
    <property type="match status" value="1"/>
</dbReference>
<evidence type="ECO:0000256" key="9">
    <source>
        <dbReference type="ARBA" id="ARBA00053962"/>
    </source>
</evidence>
<feature type="compositionally biased region" description="Polar residues" evidence="15">
    <location>
        <begin position="1464"/>
        <end position="1480"/>
    </location>
</feature>
<dbReference type="PROSITE" id="PS50061">
    <property type="entry name" value="ETS_DOMAIN_3"/>
    <property type="match status" value="1"/>
</dbReference>
<dbReference type="GO" id="GO:0000981">
    <property type="term" value="F:DNA-binding transcription factor activity, RNA polymerase II-specific"/>
    <property type="evidence" value="ECO:0007669"/>
    <property type="project" value="TreeGrafter"/>
</dbReference>
<feature type="region of interest" description="Disordered" evidence="15">
    <location>
        <begin position="891"/>
        <end position="922"/>
    </location>
</feature>
<dbReference type="GO" id="GO:0000977">
    <property type="term" value="F:RNA polymerase II transcription regulatory region sequence-specific DNA binding"/>
    <property type="evidence" value="ECO:0007669"/>
    <property type="project" value="TreeGrafter"/>
</dbReference>
<feature type="compositionally biased region" description="Polar residues" evidence="15">
    <location>
        <begin position="789"/>
        <end position="799"/>
    </location>
</feature>
<keyword evidence="8 13" id="KW-0539">Nucleus</keyword>
<evidence type="ECO:0000259" key="17">
    <source>
        <dbReference type="PROSITE" id="PS50118"/>
    </source>
</evidence>
<organism evidence="18 19">
    <name type="scientific">Scophthalmus maximus</name>
    <name type="common">Turbot</name>
    <name type="synonym">Psetta maxima</name>
    <dbReference type="NCBI Taxonomy" id="52904"/>
    <lineage>
        <taxon>Eukaryota</taxon>
        <taxon>Metazoa</taxon>
        <taxon>Chordata</taxon>
        <taxon>Craniata</taxon>
        <taxon>Vertebrata</taxon>
        <taxon>Euteleostomi</taxon>
        <taxon>Actinopterygii</taxon>
        <taxon>Neopterygii</taxon>
        <taxon>Teleostei</taxon>
        <taxon>Neoteleostei</taxon>
        <taxon>Acanthomorphata</taxon>
        <taxon>Carangaria</taxon>
        <taxon>Pleuronectiformes</taxon>
        <taxon>Pleuronectoidei</taxon>
        <taxon>Scophthalmidae</taxon>
        <taxon>Scophthalmus</taxon>
    </lineage>
</organism>
<keyword evidence="3" id="KW-0678">Repressor</keyword>
<feature type="compositionally biased region" description="Basic and acidic residues" evidence="15">
    <location>
        <begin position="2746"/>
        <end position="2773"/>
    </location>
</feature>
<feature type="compositionally biased region" description="Gly residues" evidence="15">
    <location>
        <begin position="1610"/>
        <end position="1619"/>
    </location>
</feature>
<evidence type="ECO:0000259" key="16">
    <source>
        <dbReference type="PROSITE" id="PS50061"/>
    </source>
</evidence>
<keyword evidence="19" id="KW-1185">Reference proteome</keyword>
<feature type="compositionally biased region" description="Low complexity" evidence="15">
    <location>
        <begin position="439"/>
        <end position="504"/>
    </location>
</feature>
<feature type="compositionally biased region" description="Basic and acidic residues" evidence="15">
    <location>
        <begin position="2168"/>
        <end position="2184"/>
    </location>
</feature>
<keyword evidence="5" id="KW-0805">Transcription regulation</keyword>
<feature type="region of interest" description="Disordered" evidence="15">
    <location>
        <begin position="345"/>
        <end position="799"/>
    </location>
</feature>
<feature type="compositionally biased region" description="Basic and acidic residues" evidence="15">
    <location>
        <begin position="727"/>
        <end position="757"/>
    </location>
</feature>
<evidence type="ECO:0000256" key="2">
    <source>
        <dbReference type="ARBA" id="ARBA00005562"/>
    </source>
</evidence>
<dbReference type="PROSITE" id="PS50118">
    <property type="entry name" value="HMG_BOX_2"/>
    <property type="match status" value="1"/>
</dbReference>
<comment type="subunit">
    <text evidence="10">Found in a complex with ATXN1 and ATXN1L.</text>
</comment>
<evidence type="ECO:0000313" key="18">
    <source>
        <dbReference type="EMBL" id="AWO96344.1"/>
    </source>
</evidence>
<feature type="DNA-binding region" description="HMG box" evidence="13">
    <location>
        <begin position="1872"/>
        <end position="1940"/>
    </location>
</feature>
<feature type="region of interest" description="Disordered" evidence="15">
    <location>
        <begin position="174"/>
        <end position="211"/>
    </location>
</feature>
<feature type="region of interest" description="Disordered" evidence="15">
    <location>
        <begin position="2250"/>
        <end position="2287"/>
    </location>
</feature>
<feature type="compositionally biased region" description="Low complexity" evidence="15">
    <location>
        <begin position="1520"/>
        <end position="1534"/>
    </location>
</feature>
<comment type="function">
    <text evidence="9">Transcriptional repressor which plays a role in development of the central nervous system (CNS). In concert with ATXN1 and ATXN1L, involved in brain development.</text>
</comment>
<dbReference type="Pfam" id="PF25981">
    <property type="entry name" value="HTH_Cic_C"/>
    <property type="match status" value="1"/>
</dbReference>
<evidence type="ECO:0000256" key="5">
    <source>
        <dbReference type="ARBA" id="ARBA00023015"/>
    </source>
</evidence>
<gene>
    <name evidence="18" type="ORF">SMAX5B_011732</name>
</gene>
<feature type="compositionally biased region" description="Basic and acidic residues" evidence="15">
    <location>
        <begin position="1805"/>
        <end position="1820"/>
    </location>
</feature>
<feature type="compositionally biased region" description="Acidic residues" evidence="15">
    <location>
        <begin position="2079"/>
        <end position="2088"/>
    </location>
</feature>
<dbReference type="PANTHER" id="PTHR13059:SF15">
    <property type="entry name" value="PROTEIN CAPICUA HOMOLOG ISOFORM X1"/>
    <property type="match status" value="1"/>
</dbReference>
<accession>A0A2U9AXF9</accession>
<sequence>MAPGYAFPDWAYKPESSPGSRQIQLWHFILELLRKEEYHDVIAWQGDYGEFVIKDPDEVARLWGARKCKPQMNYDKLSRALRYYYNKRILHKTKGKRFTYKFNFNKLVLVNYPFIDMGSTGSSVPQSAPPVPNGASTHFRFPPSTPSEVLSPNEDLRSPGGMFSSVARRMARGSVSDCSDGTSVNSEIEEGNTGVGEERGERGVCGGGGPGGGGGGYRSIIHPRLSHETLFRMYGGGNPAGHPGSRGHAGHRMHPDPLSPFPVSPLPGPGGAGLLAPPLSPALSMTPTSHLTYTPSPTLSPMLGSHFSFNQEDMKRYLQAHTQSVYNYGLSPRAFLQYPNIVIPQPHRPANDKERGAAERAERAATAGGGERGGERHHHPPLAHSAHHHPHPPHSAHPHSHSHPMHHPLHLGEEPPHMSPFKFKLQPPPLGRKQRETQSQSKGRQSSLSSGSGSGSMSSTSGLGSSLSFGSDLSSAGGSGLISASSSTQSLNSAGLPKIKVEPISDIESEEEVEVTDISDEDPDEREEFELFAPNHSRAPNHHHHQQQHHHHLANGKAAAQHQPHPDEDLDEDVFKAPAPPPPGLMPFLTSQHAHSNAHRALPTLKIEPTEPGESSTPPPQTGSAGAPQTKCIPLKLRFKRRWSEDQRMEASQEESDDKKVRPEEERERERLSNGRMETEEDGTGSGEGDSPPPLAYEGSLATPLASHRRSPPTASNSNEEPVANSNREETTEPRKPAESVDRDGKKAVEKTEKEKTVGTNTAMSTKSLAFPTSAPAPLSTATPTLATNHSPSLGSVSSRKTATFKARVPKKKYTYEHFANNASALTTIPTSSPALIHNSYCNINSKISDNVKILNNISNQPSVLTVDSKATEENHLIPMEDRALRIADSQEKEAKVGENESEGAPNSVRSSSTDTASEHSADLDAVEATGPSLHQKNSHLAAPLHNSHPEEASLSGGLAEALAKGMKNQRVLARQLKRAIESVVGSAMDRGVKERDLSTVFRPGVVRRVSGGSVEVQLQGEETFVKYPFHGGSVMISSPSAGADTTVDFILDAPPPGMAPVAVGTQVCVPFGGEERGPLLYRQGIITQVDPHPGVSFPYQVLLCEDRETLGNGGVAEEKEKGKAVWVSRQSMRLLTPPWEVPHLDAGPKPNAGTSQQRNIISKSRSYPPSSPHLTVVRGLGPPRLSTLASPQPPPSPALLGSEINNTTPNLPPSKTTPTQTHTPTSGGGSSSTSSRSRTPLSLAQQKYKKGDVVCTPNGIRKKFNGKQWRRLCSREGCMKESQRRGYCSRHLSMRTKEMEAAGGERGAGGGGSSSGTVTPSDLRGRASSEFEWDDTSRESSETSSRGDSRPRLVLPSLLPHDLSSRFDFDECEAATMLVSLGSSRSGTPSFSPISNQSPFSPAPSPSPSPLFGFRPANFSPITASPVLQHRRHRQPSGTGGGGGGGSKAVASAGGAERERHTSGIQPSFHSNLTFTVPMSPSKRKPDAPPLPPLPSHHHDYTTKTELDQGELNSFRVLSPQTPASHSHTHTPTFPRPRGVTTPSLSRPSSSTAVSPPPLLVSPAPPSPLTLDGGPLRGVPVSQQALRDSPVIVRNPEVPLAKFTECPLGRGGGGGNEGGINNTSSKDIGITPLTPQPICGLQVPVPINAATATVPNGTILLRSPTQTLVLENRGTGFGGEVQQPVPCHPSPTALLPLILPAENLHPIPRKDIIMGRPGTVWTNVEPRSVPVFPWHSLVPFLAPTQSDASSQPGEVQHPVNHPQAAILKTECQGVSALSQEPAEAPPTVERGPPSRPPPSSEEPPPEKEKGDAERERPDSETESDVDDPFLPGVVPEPPLSTSPVKRRTQSLSALPKDGDKSSPGKREKDHIRRPMNAFMIFSKRHRALVHQRHPNQDNRTVSKILGEWWYALGPKEKQKYHDLAFQVKEAHFKAHPDWKWCNKDRKKSSSEGRGVPGGKDIRERSMSESTGWCHPPLVHQHTYKPHSVELKGAGPGLVSERSTGEGHVGQLTRPRAFSQSAMHSLERSDRGNTQALAELAQMCGDGGSQFSSHAPPLSQSQRGVSEDMTSDEERMVICEEEGDDDVIEGPYPSSSIDLKCKERVTDSDSDNGSGDESDRKRIFAPVICSTASSSSSHHTPHGRSVSLSSYPTSKRYDEGRSGVGGFSDHRRKERGEGEGKDTYGGEGGGGGGIQASSLSLSSGQSVISTSAAGGTPSSALGVNPLLGIGAVRVASTVVTNVMRPVISTPLPIASKPRDGGTSSSPHPPEKRSLTPHQQQLLIGSGPGSGPTAIGGGYYSSSSPNPVGGGVGPGGVVTNLVLGGALSAQSAVQLFTPSPHSQPSLHQALTSTTVSVPHSQTNGPLPMPLLQPQFLPASSMAPHGGKAITQVQYILPTLPANTNPRSPPQHLSQPTSIFNLPTAPPTHMSFANGKQQGTSSLTGYTSSPAVGVVSPGTRVQTQSPVLQGKMLVPMATVRTAPAPAQQFPIVAPPLPVQNGAHTGSKIIQIAPMPVVQSQLSQGGAVHPASPFPVTVGTATVVAPGSAPSQAVLLPPAPTRITYVQSTPGVPSTLPLVSTTTGSSPTQQALPVPGSAYVSSPLATLGFTAIAPPGQTLVQPLIAGQPPLLATAQAPQPPTSGPASGSGGQIVTAIYPPSTSVAMATGLVSMTTVPPSVVYSVSSPSSMSPHILPKHTATAATITHLPPDRQAERSPGTPKLTQLPARAPQKVKATVANIPVGSYEGGGRGKERDREKDREREREKERERERDDAANSHFSFDPEPMGQMGSQSTLPVEEPQSSDRPLEGSSVADSSDKRTREITSTKEPEWKDSLPSSPLSAAEPALPPPQTDKDGPPPKKVKARPPPLKKTFDSVDKVLSEVYFEERFAELPEFRPEEVLPSPTLQSLATSPRAILGSYRRKRKNSTDLDSATDEQVSPKRKSRRRSSCSSEPNTPKSAAKCEGDIFTFDRADSRGLNHSTYLSPLPATDGEDILAELEFEKVPYSSLRRTLDQRRALVMQLFQEQGFFPSAQATAAFQTRYSDIFPTKVCLQLKIREVRQKIMQTAAPSDASGLCISDQAGSLPGPSGSQSGEGCARGSGDLQDDEVEQGTDASPEDPRDSHDSCR</sequence>
<evidence type="ECO:0000256" key="7">
    <source>
        <dbReference type="ARBA" id="ARBA00023163"/>
    </source>
</evidence>
<feature type="compositionally biased region" description="Basic and acidic residues" evidence="15">
    <location>
        <begin position="349"/>
        <end position="363"/>
    </location>
</feature>
<evidence type="ECO:0000256" key="1">
    <source>
        <dbReference type="ARBA" id="ARBA00004123"/>
    </source>
</evidence>
<comment type="similarity">
    <text evidence="2 14">Belongs to the ETS family.</text>
</comment>
<evidence type="ECO:0000256" key="8">
    <source>
        <dbReference type="ARBA" id="ARBA00023242"/>
    </source>
</evidence>
<dbReference type="InterPro" id="IPR036388">
    <property type="entry name" value="WH-like_DNA-bd_sf"/>
</dbReference>
<evidence type="ECO:0000256" key="4">
    <source>
        <dbReference type="ARBA" id="ARBA00022553"/>
    </source>
</evidence>
<feature type="compositionally biased region" description="Low complexity" evidence="15">
    <location>
        <begin position="1542"/>
        <end position="1555"/>
    </location>
</feature>
<feature type="compositionally biased region" description="Polar residues" evidence="15">
    <location>
        <begin position="176"/>
        <end position="186"/>
    </location>
</feature>
<feature type="region of interest" description="Disordered" evidence="15">
    <location>
        <begin position="2337"/>
        <end position="2363"/>
    </location>
</feature>
<feature type="compositionally biased region" description="Low complexity" evidence="15">
    <location>
        <begin position="768"/>
        <end position="788"/>
    </location>
</feature>
<evidence type="ECO:0000256" key="6">
    <source>
        <dbReference type="ARBA" id="ARBA00023125"/>
    </source>
</evidence>
<feature type="compositionally biased region" description="Gly residues" evidence="15">
    <location>
        <begin position="1439"/>
        <end position="1448"/>
    </location>
</feature>
<feature type="region of interest" description="Disordered" evidence="15">
    <location>
        <begin position="1139"/>
        <end position="1250"/>
    </location>
</feature>
<feature type="compositionally biased region" description="Polar residues" evidence="15">
    <location>
        <begin position="1383"/>
        <end position="1395"/>
    </location>
</feature>
<feature type="region of interest" description="Disordered" evidence="15">
    <location>
        <begin position="1942"/>
        <end position="1979"/>
    </location>
</feature>
<feature type="compositionally biased region" description="Low complexity" evidence="15">
    <location>
        <begin position="2832"/>
        <end position="2843"/>
    </location>
</feature>
<evidence type="ECO:0000256" key="3">
    <source>
        <dbReference type="ARBA" id="ARBA00022491"/>
    </source>
</evidence>
<keyword evidence="4" id="KW-0597">Phosphoprotein</keyword>
<dbReference type="FunFam" id="1.10.30.10:FF:000010">
    <property type="entry name" value="Capicua transcriptional repressor b"/>
    <property type="match status" value="1"/>
</dbReference>
<feature type="region of interest" description="Disordered" evidence="15">
    <location>
        <begin position="3077"/>
        <end position="3126"/>
    </location>
</feature>
<dbReference type="PROSITE" id="PS00345">
    <property type="entry name" value="ETS_DOMAIN_1"/>
    <property type="match status" value="1"/>
</dbReference>
<evidence type="ECO:0000256" key="13">
    <source>
        <dbReference type="PROSITE-ProRule" id="PRU00267"/>
    </source>
</evidence>
<dbReference type="Proteomes" id="UP000246464">
    <property type="component" value="Chromosome 1"/>
</dbReference>
<feature type="compositionally biased region" description="Basic residues" evidence="15">
    <location>
        <begin position="539"/>
        <end position="554"/>
    </location>
</feature>
<feature type="compositionally biased region" description="Basic and acidic residues" evidence="15">
    <location>
        <begin position="1942"/>
        <end position="1951"/>
    </location>
</feature>
<dbReference type="STRING" id="52904.ENSSMAP00000014728"/>
<feature type="compositionally biased region" description="Pro residues" evidence="15">
    <location>
        <begin position="1556"/>
        <end position="1569"/>
    </location>
</feature>
<feature type="region of interest" description="Disordered" evidence="15">
    <location>
        <begin position="2704"/>
        <end position="2874"/>
    </location>
</feature>
<dbReference type="InterPro" id="IPR052412">
    <property type="entry name" value="CC-Dev_Transcription_Reg"/>
</dbReference>
<dbReference type="GO" id="GO:0005634">
    <property type="term" value="C:nucleus"/>
    <property type="evidence" value="ECO:0007669"/>
    <property type="project" value="UniProtKB-SubCell"/>
</dbReference>
<feature type="compositionally biased region" description="Basic and acidic residues" evidence="15">
    <location>
        <begin position="3116"/>
        <end position="3126"/>
    </location>
</feature>
<feature type="compositionally biased region" description="Polar residues" evidence="15">
    <location>
        <begin position="2049"/>
        <end position="2064"/>
    </location>
</feature>
<dbReference type="Gene3D" id="1.10.30.10">
    <property type="entry name" value="High mobility group box domain"/>
    <property type="match status" value="1"/>
</dbReference>
<feature type="compositionally biased region" description="Basic and acidic residues" evidence="15">
    <location>
        <begin position="2813"/>
        <end position="2831"/>
    </location>
</feature>
<feature type="region of interest" description="Disordered" evidence="15">
    <location>
        <begin position="1383"/>
        <end position="1502"/>
    </location>
</feature>
<feature type="region of interest" description="Disordered" evidence="15">
    <location>
        <begin position="1605"/>
        <end position="1626"/>
    </location>
</feature>
<feature type="domain" description="HMG box" evidence="17">
    <location>
        <begin position="1872"/>
        <end position="1940"/>
    </location>
</feature>
<evidence type="ECO:0000256" key="14">
    <source>
        <dbReference type="RuleBase" id="RU004019"/>
    </source>
</evidence>
<keyword evidence="7" id="KW-0804">Transcription</keyword>
<feature type="compositionally biased region" description="Gly residues" evidence="15">
    <location>
        <begin position="2185"/>
        <end position="2194"/>
    </location>
</feature>
<feature type="compositionally biased region" description="Gly residues" evidence="15">
    <location>
        <begin position="1305"/>
        <end position="1315"/>
    </location>
</feature>
<dbReference type="SMART" id="SM00398">
    <property type="entry name" value="HMG"/>
    <property type="match status" value="1"/>
</dbReference>